<protein>
    <submittedName>
        <fullName evidence="1">Uncharacterized protein</fullName>
    </submittedName>
</protein>
<organism evidence="1">
    <name type="scientific">Arundo donax</name>
    <name type="common">Giant reed</name>
    <name type="synonym">Donax arundinaceus</name>
    <dbReference type="NCBI Taxonomy" id="35708"/>
    <lineage>
        <taxon>Eukaryota</taxon>
        <taxon>Viridiplantae</taxon>
        <taxon>Streptophyta</taxon>
        <taxon>Embryophyta</taxon>
        <taxon>Tracheophyta</taxon>
        <taxon>Spermatophyta</taxon>
        <taxon>Magnoliopsida</taxon>
        <taxon>Liliopsida</taxon>
        <taxon>Poales</taxon>
        <taxon>Poaceae</taxon>
        <taxon>PACMAD clade</taxon>
        <taxon>Arundinoideae</taxon>
        <taxon>Arundineae</taxon>
        <taxon>Arundo</taxon>
    </lineage>
</organism>
<dbReference type="EMBL" id="GBRH01226063">
    <property type="protein sequence ID" value="JAD71832.1"/>
    <property type="molecule type" value="Transcribed_RNA"/>
</dbReference>
<proteinExistence type="predicted"/>
<dbReference type="AlphaFoldDB" id="A0A0A9CJX3"/>
<sequence>MCCFFLPCKNPTMLLLILPCRFRVYNNWTLQLFHASAPMCYLQSQQF</sequence>
<reference evidence="1" key="2">
    <citation type="journal article" date="2015" name="Data Brief">
        <title>Shoot transcriptome of the giant reed, Arundo donax.</title>
        <authorList>
            <person name="Barrero R.A."/>
            <person name="Guerrero F.D."/>
            <person name="Moolhuijzen P."/>
            <person name="Goolsby J.A."/>
            <person name="Tidwell J."/>
            <person name="Bellgard S.E."/>
            <person name="Bellgard M.I."/>
        </authorList>
    </citation>
    <scope>NUCLEOTIDE SEQUENCE</scope>
    <source>
        <tissue evidence="1">Shoot tissue taken approximately 20 cm above the soil surface</tissue>
    </source>
</reference>
<evidence type="ECO:0000313" key="1">
    <source>
        <dbReference type="EMBL" id="JAD71832.1"/>
    </source>
</evidence>
<name>A0A0A9CJX3_ARUDO</name>
<accession>A0A0A9CJX3</accession>
<reference evidence="1" key="1">
    <citation type="submission" date="2014-09" db="EMBL/GenBank/DDBJ databases">
        <authorList>
            <person name="Magalhaes I.L.F."/>
            <person name="Oliveira U."/>
            <person name="Santos F.R."/>
            <person name="Vidigal T.H.D.A."/>
            <person name="Brescovit A.D."/>
            <person name="Santos A.J."/>
        </authorList>
    </citation>
    <scope>NUCLEOTIDE SEQUENCE</scope>
    <source>
        <tissue evidence="1">Shoot tissue taken approximately 20 cm above the soil surface</tissue>
    </source>
</reference>